<evidence type="ECO:0000256" key="1">
    <source>
        <dbReference type="ARBA" id="ARBA00004651"/>
    </source>
</evidence>
<feature type="transmembrane region" description="Helical" evidence="7">
    <location>
        <begin position="92"/>
        <end position="112"/>
    </location>
</feature>
<dbReference type="InterPro" id="IPR002656">
    <property type="entry name" value="Acyl_transf_3_dom"/>
</dbReference>
<evidence type="ECO:0000256" key="7">
    <source>
        <dbReference type="SAM" id="Phobius"/>
    </source>
</evidence>
<evidence type="ECO:0000259" key="8">
    <source>
        <dbReference type="Pfam" id="PF01757"/>
    </source>
</evidence>
<feature type="domain" description="Acyltransferase 3" evidence="8">
    <location>
        <begin position="17"/>
        <end position="348"/>
    </location>
</feature>
<dbReference type="STRING" id="1792845.BC343_28320"/>
<evidence type="ECO:0000256" key="4">
    <source>
        <dbReference type="ARBA" id="ARBA00022692"/>
    </source>
</evidence>
<dbReference type="PANTHER" id="PTHR40074:SF2">
    <property type="entry name" value="O-ACETYLTRANSFERASE WECH"/>
    <property type="match status" value="1"/>
</dbReference>
<keyword evidence="4 7" id="KW-0812">Transmembrane</keyword>
<evidence type="ECO:0000256" key="2">
    <source>
        <dbReference type="ARBA" id="ARBA00007400"/>
    </source>
</evidence>
<evidence type="ECO:0000256" key="6">
    <source>
        <dbReference type="ARBA" id="ARBA00023136"/>
    </source>
</evidence>
<evidence type="ECO:0000256" key="5">
    <source>
        <dbReference type="ARBA" id="ARBA00022989"/>
    </source>
</evidence>
<gene>
    <name evidence="9" type="ORF">BC343_28320</name>
</gene>
<dbReference type="EMBL" id="MBTF01000014">
    <property type="protein sequence ID" value="OOQ59231.1"/>
    <property type="molecule type" value="Genomic_DNA"/>
</dbReference>
<dbReference type="AlphaFoldDB" id="A0A1S9PE48"/>
<evidence type="ECO:0000313" key="10">
    <source>
        <dbReference type="Proteomes" id="UP000189739"/>
    </source>
</evidence>
<comment type="similarity">
    <text evidence="2">Belongs to the acyltransferase 3 family.</text>
</comment>
<accession>A0A1S9PE48</accession>
<feature type="transmembrane region" description="Helical" evidence="7">
    <location>
        <begin position="166"/>
        <end position="183"/>
    </location>
</feature>
<dbReference type="Pfam" id="PF01757">
    <property type="entry name" value="Acyl_transf_3"/>
    <property type="match status" value="1"/>
</dbReference>
<dbReference type="Proteomes" id="UP000189739">
    <property type="component" value="Unassembled WGS sequence"/>
</dbReference>
<comment type="caution">
    <text evidence="9">The sequence shown here is derived from an EMBL/GenBank/DDBJ whole genome shotgun (WGS) entry which is preliminary data.</text>
</comment>
<evidence type="ECO:0000256" key="3">
    <source>
        <dbReference type="ARBA" id="ARBA00022475"/>
    </source>
</evidence>
<dbReference type="PANTHER" id="PTHR40074">
    <property type="entry name" value="O-ACETYLTRANSFERASE WECH"/>
    <property type="match status" value="1"/>
</dbReference>
<feature type="transmembrane region" description="Helical" evidence="7">
    <location>
        <begin position="263"/>
        <end position="284"/>
    </location>
</feature>
<protein>
    <recommendedName>
        <fullName evidence="8">Acyltransferase 3 domain-containing protein</fullName>
    </recommendedName>
</protein>
<reference evidence="9 10" key="1">
    <citation type="submission" date="2016-07" db="EMBL/GenBank/DDBJ databases">
        <title>Genomic analysis of zinc-resistant bacterium Mucilaginibacter pedocola TBZ30.</title>
        <authorList>
            <person name="Huang J."/>
            <person name="Tang J."/>
        </authorList>
    </citation>
    <scope>NUCLEOTIDE SEQUENCE [LARGE SCALE GENOMIC DNA]</scope>
    <source>
        <strain evidence="9 10">TBZ30</strain>
    </source>
</reference>
<dbReference type="RefSeq" id="WP_078348728.1">
    <property type="nucleotide sequence ID" value="NZ_MBTF01000014.1"/>
</dbReference>
<sequence length="363" mass="41316">MTTITNPATEFKSSPTAFLNVLRIFACLMVLTVHSGEFFYIGPVGDIIRTHHVWVNNYGSLMRACVPLFVMISGYLLLPIKEAPEVFYKKRFTRLLVPFLFWSAMYAIVPYFKGEFTSAQMWQGLYIIPINFNGPAGHLWFVYMFIGIYLFIPIISPWVQTASQNFKLFFLGIWMVTLFVPYIRTVFPEVWGEAFWNRFSGLHYFSGYIGYLILGHYIRGYVKLSKGATATIGLLLIITGYFITRQVFAHQMPIAKTIPELELSWAFPTINVAFVATGFFLLFSLIKIKSPGLEKFLAGVSGLTYGMYLAHILILVVLFGPINNWLHNDSKLVIPILAVSCFIVTYLLIKILSYLPGSKYIVG</sequence>
<dbReference type="GO" id="GO:0009246">
    <property type="term" value="P:enterobacterial common antigen biosynthetic process"/>
    <property type="evidence" value="ECO:0007669"/>
    <property type="project" value="TreeGrafter"/>
</dbReference>
<dbReference type="GO" id="GO:0016413">
    <property type="term" value="F:O-acetyltransferase activity"/>
    <property type="evidence" value="ECO:0007669"/>
    <property type="project" value="TreeGrafter"/>
</dbReference>
<feature type="transmembrane region" description="Helical" evidence="7">
    <location>
        <begin position="61"/>
        <end position="80"/>
    </location>
</feature>
<proteinExistence type="inferred from homology"/>
<keyword evidence="3" id="KW-1003">Cell membrane</keyword>
<evidence type="ECO:0000313" key="9">
    <source>
        <dbReference type="EMBL" id="OOQ59231.1"/>
    </source>
</evidence>
<keyword evidence="10" id="KW-1185">Reference proteome</keyword>
<name>A0A1S9PE48_9SPHI</name>
<feature type="transmembrane region" description="Helical" evidence="7">
    <location>
        <begin position="195"/>
        <end position="214"/>
    </location>
</feature>
<feature type="transmembrane region" description="Helical" evidence="7">
    <location>
        <begin position="226"/>
        <end position="243"/>
    </location>
</feature>
<feature type="transmembrane region" description="Helical" evidence="7">
    <location>
        <begin position="296"/>
        <end position="320"/>
    </location>
</feature>
<keyword evidence="6 7" id="KW-0472">Membrane</keyword>
<feature type="transmembrane region" description="Helical" evidence="7">
    <location>
        <begin position="332"/>
        <end position="349"/>
    </location>
</feature>
<organism evidence="9 10">
    <name type="scientific">Mucilaginibacter pedocola</name>
    <dbReference type="NCBI Taxonomy" id="1792845"/>
    <lineage>
        <taxon>Bacteria</taxon>
        <taxon>Pseudomonadati</taxon>
        <taxon>Bacteroidota</taxon>
        <taxon>Sphingobacteriia</taxon>
        <taxon>Sphingobacteriales</taxon>
        <taxon>Sphingobacteriaceae</taxon>
        <taxon>Mucilaginibacter</taxon>
    </lineage>
</organism>
<comment type="subcellular location">
    <subcellularLocation>
        <location evidence="1">Cell membrane</location>
        <topology evidence="1">Multi-pass membrane protein</topology>
    </subcellularLocation>
</comment>
<keyword evidence="5 7" id="KW-1133">Transmembrane helix</keyword>
<dbReference type="GO" id="GO:0005886">
    <property type="term" value="C:plasma membrane"/>
    <property type="evidence" value="ECO:0007669"/>
    <property type="project" value="UniProtKB-SubCell"/>
</dbReference>
<feature type="transmembrane region" description="Helical" evidence="7">
    <location>
        <begin position="140"/>
        <end position="159"/>
    </location>
</feature>
<dbReference type="OrthoDB" id="9810469at2"/>
<feature type="transmembrane region" description="Helical" evidence="7">
    <location>
        <begin position="21"/>
        <end position="41"/>
    </location>
</feature>